<dbReference type="GO" id="GO:0005509">
    <property type="term" value="F:calcium ion binding"/>
    <property type="evidence" value="ECO:0007669"/>
    <property type="project" value="InterPro"/>
</dbReference>
<gene>
    <name evidence="3" type="ORF">E3N88_05029</name>
</gene>
<dbReference type="SUPFAM" id="SSF47473">
    <property type="entry name" value="EF-hand"/>
    <property type="match status" value="1"/>
</dbReference>
<dbReference type="InterPro" id="IPR018247">
    <property type="entry name" value="EF_Hand_1_Ca_BS"/>
</dbReference>
<dbReference type="PROSITE" id="PS50222">
    <property type="entry name" value="EF_HAND_2"/>
    <property type="match status" value="2"/>
</dbReference>
<dbReference type="Gene3D" id="1.10.238.10">
    <property type="entry name" value="EF-hand"/>
    <property type="match status" value="1"/>
</dbReference>
<feature type="domain" description="EF-hand" evidence="2">
    <location>
        <begin position="604"/>
        <end position="639"/>
    </location>
</feature>
<dbReference type="AlphaFoldDB" id="A0A5N6PY54"/>
<accession>A0A5N6PY54</accession>
<dbReference type="PROSITE" id="PS00018">
    <property type="entry name" value="EF_HAND_1"/>
    <property type="match status" value="1"/>
</dbReference>
<comment type="caution">
    <text evidence="3">The sequence shown here is derived from an EMBL/GenBank/DDBJ whole genome shotgun (WGS) entry which is preliminary data.</text>
</comment>
<feature type="domain" description="EF-hand" evidence="2">
    <location>
        <begin position="569"/>
        <end position="603"/>
    </location>
</feature>
<keyword evidence="4" id="KW-1185">Reference proteome</keyword>
<evidence type="ECO:0000259" key="2">
    <source>
        <dbReference type="PROSITE" id="PS50222"/>
    </source>
</evidence>
<dbReference type="Pfam" id="PF13952">
    <property type="entry name" value="DUF4216"/>
    <property type="match status" value="1"/>
</dbReference>
<dbReference type="Proteomes" id="UP000326396">
    <property type="component" value="Linkage Group LG10"/>
</dbReference>
<reference evidence="3 4" key="1">
    <citation type="submission" date="2019-05" db="EMBL/GenBank/DDBJ databases">
        <title>Mikania micrantha, genome provides insights into the molecular mechanism of rapid growth.</title>
        <authorList>
            <person name="Liu B."/>
        </authorList>
    </citation>
    <scope>NUCLEOTIDE SEQUENCE [LARGE SCALE GENOMIC DNA]</scope>
    <source>
        <strain evidence="3">NLD-2019</strain>
        <tissue evidence="3">Leaf</tissue>
    </source>
</reference>
<evidence type="ECO:0000313" key="4">
    <source>
        <dbReference type="Proteomes" id="UP000326396"/>
    </source>
</evidence>
<keyword evidence="1" id="KW-0106">Calcium</keyword>
<proteinExistence type="predicted"/>
<protein>
    <recommendedName>
        <fullName evidence="2">EF-hand domain-containing protein</fullName>
    </recommendedName>
</protein>
<dbReference type="Pfam" id="PF13499">
    <property type="entry name" value="EF-hand_7"/>
    <property type="match status" value="1"/>
</dbReference>
<dbReference type="InterPro" id="IPR025312">
    <property type="entry name" value="DUF4216"/>
</dbReference>
<dbReference type="OrthoDB" id="1384760at2759"/>
<dbReference type="SMART" id="SM00054">
    <property type="entry name" value="EFh"/>
    <property type="match status" value="2"/>
</dbReference>
<dbReference type="EMBL" id="SZYD01000002">
    <property type="protein sequence ID" value="KAD7117761.1"/>
    <property type="molecule type" value="Genomic_DNA"/>
</dbReference>
<sequence>MGHRRFLPTSHVYRKKKNEFDGNTEHRTMRKRFDAFSRVENLNVVLGKTKKNSCSKRCYLEKKSIFWDLPYWTHLDVRHCLDVMHIEKNVCDSLLGLLLNIPGKTKDGINVRKDMVDMGIRKELGPVETANRIYLPPACYTLSKEEKMKFCKCLHDIKVPSNYSANIKRLVSIQYCKLLGYVRNRNRPEGSIVEGYASEEVIEFCTSYLEGVKSIGVPQSIHSGKLEGVGGIGMKTLIPGHDNLQLAHLLVLKHMACIGPYANEHLNMLRSINQGKDEMWYVMKHNKEFSNWMKNKVMTTKVDETVKRLGQGPDFRVKSYQSYDINGYTFYTKDQDKKSTMQNSGVTLIASTTEFDRADRSKMLRIAKDSYYGVIQEIWELDYHSFIIPVFKCKWVNNRTSIKVDNHGFTLVDLTSDGYASEPFVLAKQVTQVFYVNDPSKPRFHIVLQGKRRILGVDNVTNEDEYDQFDDLPPFSVGIQPTTRIPDCYTVVVVWVAAVVCIALRLRIRLLHCIVVVLRCAGLSGNVRFSVGVVCCGGVAVCSGCTEARVISVGAVGISAVEETIMADDDKAERDRIFGAFDANKDGKISSAELGESLTKLGSVSAEEVQTMMEELDTDGDGFISYEEFTDFYNANRGLMKDVGKIF</sequence>
<dbReference type="PANTHER" id="PTHR48258:SF9">
    <property type="entry name" value="OS01G0348150 PROTEIN"/>
    <property type="match status" value="1"/>
</dbReference>
<dbReference type="InterPro" id="IPR002048">
    <property type="entry name" value="EF_hand_dom"/>
</dbReference>
<dbReference type="InterPro" id="IPR025452">
    <property type="entry name" value="DUF4218"/>
</dbReference>
<organism evidence="3 4">
    <name type="scientific">Mikania micrantha</name>
    <name type="common">bitter vine</name>
    <dbReference type="NCBI Taxonomy" id="192012"/>
    <lineage>
        <taxon>Eukaryota</taxon>
        <taxon>Viridiplantae</taxon>
        <taxon>Streptophyta</taxon>
        <taxon>Embryophyta</taxon>
        <taxon>Tracheophyta</taxon>
        <taxon>Spermatophyta</taxon>
        <taxon>Magnoliopsida</taxon>
        <taxon>eudicotyledons</taxon>
        <taxon>Gunneridae</taxon>
        <taxon>Pentapetalae</taxon>
        <taxon>asterids</taxon>
        <taxon>campanulids</taxon>
        <taxon>Asterales</taxon>
        <taxon>Asteraceae</taxon>
        <taxon>Asteroideae</taxon>
        <taxon>Heliantheae alliance</taxon>
        <taxon>Eupatorieae</taxon>
        <taxon>Mikania</taxon>
    </lineage>
</organism>
<dbReference type="Pfam" id="PF13960">
    <property type="entry name" value="DUF4218"/>
    <property type="match status" value="1"/>
</dbReference>
<evidence type="ECO:0000256" key="1">
    <source>
        <dbReference type="ARBA" id="ARBA00022837"/>
    </source>
</evidence>
<dbReference type="InterPro" id="IPR011992">
    <property type="entry name" value="EF-hand-dom_pair"/>
</dbReference>
<dbReference type="CDD" id="cd00051">
    <property type="entry name" value="EFh"/>
    <property type="match status" value="1"/>
</dbReference>
<name>A0A5N6PY54_9ASTR</name>
<dbReference type="PANTHER" id="PTHR48258">
    <property type="entry name" value="DUF4218 DOMAIN-CONTAINING PROTEIN-RELATED"/>
    <property type="match status" value="1"/>
</dbReference>
<evidence type="ECO:0000313" key="3">
    <source>
        <dbReference type="EMBL" id="KAD7117761.1"/>
    </source>
</evidence>